<dbReference type="EMBL" id="JACFXV010000043">
    <property type="protein sequence ID" value="MBA5776459.1"/>
    <property type="molecule type" value="Genomic_DNA"/>
</dbReference>
<name>A0A839ACR9_9HYPH</name>
<dbReference type="InterPro" id="IPR019632">
    <property type="entry name" value="DUF2497"/>
</dbReference>
<evidence type="ECO:0000313" key="2">
    <source>
        <dbReference type="EMBL" id="MBA5776459.1"/>
    </source>
</evidence>
<evidence type="ECO:0000256" key="1">
    <source>
        <dbReference type="SAM" id="MobiDB-lite"/>
    </source>
</evidence>
<protein>
    <submittedName>
        <fullName evidence="2">DUF2497 domain-containing protein</fullName>
    </submittedName>
</protein>
<keyword evidence="3" id="KW-1185">Reference proteome</keyword>
<feature type="region of interest" description="Disordered" evidence="1">
    <location>
        <begin position="21"/>
        <end position="74"/>
    </location>
</feature>
<sequence>MANPKSAQEPSMEEILASIRRIISDDDAPPAEPAVEEETDMDAGASMSQDDLDKLFDSDGGSDIEIEAPEEDDDVLELTEELAVEDDDADAGDFDMVNGFDKQESELAFVEPDEEPDMAGFDVAMDEEEDETEDMDLAAMVADQVSDEVSEEAERLLSPTTDNAVHSAFSDLASTILTKNARTLEDLVKEMLRPMLKAWLDQNLPTMVERLVRQEIERISRGR</sequence>
<dbReference type="Pfam" id="PF10691">
    <property type="entry name" value="DUF2497"/>
    <property type="match status" value="1"/>
</dbReference>
<organism evidence="2 3">
    <name type="scientific">Stappia albiluteola</name>
    <dbReference type="NCBI Taxonomy" id="2758565"/>
    <lineage>
        <taxon>Bacteria</taxon>
        <taxon>Pseudomonadati</taxon>
        <taxon>Pseudomonadota</taxon>
        <taxon>Alphaproteobacteria</taxon>
        <taxon>Hyphomicrobiales</taxon>
        <taxon>Stappiaceae</taxon>
        <taxon>Stappia</taxon>
    </lineage>
</organism>
<dbReference type="AlphaFoldDB" id="A0A839ACR9"/>
<feature type="compositionally biased region" description="Acidic residues" evidence="1">
    <location>
        <begin position="60"/>
        <end position="74"/>
    </location>
</feature>
<dbReference type="Proteomes" id="UP000541109">
    <property type="component" value="Unassembled WGS sequence"/>
</dbReference>
<feature type="compositionally biased region" description="Acidic residues" evidence="1">
    <location>
        <begin position="25"/>
        <end position="41"/>
    </location>
</feature>
<reference evidence="2 3" key="1">
    <citation type="submission" date="2020-07" db="EMBL/GenBank/DDBJ databases">
        <title>Stappia sp., F7233, whole genome shotgun sequencing project.</title>
        <authorList>
            <person name="Jiang S."/>
            <person name="Liu Z.W."/>
            <person name="Du Z.J."/>
        </authorList>
    </citation>
    <scope>NUCLEOTIDE SEQUENCE [LARGE SCALE GENOMIC DNA]</scope>
    <source>
        <strain evidence="2 3">F7233</strain>
    </source>
</reference>
<proteinExistence type="predicted"/>
<gene>
    <name evidence="2" type="ORF">H2509_04885</name>
</gene>
<evidence type="ECO:0000313" key="3">
    <source>
        <dbReference type="Proteomes" id="UP000541109"/>
    </source>
</evidence>
<accession>A0A839ACR9</accession>
<dbReference type="RefSeq" id="WP_182162881.1">
    <property type="nucleotide sequence ID" value="NZ_JACFXV010000043.1"/>
</dbReference>
<comment type="caution">
    <text evidence="2">The sequence shown here is derived from an EMBL/GenBank/DDBJ whole genome shotgun (WGS) entry which is preliminary data.</text>
</comment>